<protein>
    <submittedName>
        <fullName evidence="1">Uncharacterized protein</fullName>
    </submittedName>
</protein>
<name>A0A0V1KI14_9BILA</name>
<accession>A0A0V1KI14</accession>
<evidence type="ECO:0000313" key="2">
    <source>
        <dbReference type="Proteomes" id="UP000054721"/>
    </source>
</evidence>
<dbReference type="AlphaFoldDB" id="A0A0V1KI14"/>
<gene>
    <name evidence="1" type="ORF">T02_8625</name>
</gene>
<sequence>MRHKHSMTWNMARHTEYMKKENSTVTWKMARDSEKLQK</sequence>
<organism evidence="1 2">
    <name type="scientific">Trichinella nativa</name>
    <dbReference type="NCBI Taxonomy" id="6335"/>
    <lineage>
        <taxon>Eukaryota</taxon>
        <taxon>Metazoa</taxon>
        <taxon>Ecdysozoa</taxon>
        <taxon>Nematoda</taxon>
        <taxon>Enoplea</taxon>
        <taxon>Dorylaimia</taxon>
        <taxon>Trichinellida</taxon>
        <taxon>Trichinellidae</taxon>
        <taxon>Trichinella</taxon>
    </lineage>
</organism>
<evidence type="ECO:0000313" key="1">
    <source>
        <dbReference type="EMBL" id="KRZ46927.1"/>
    </source>
</evidence>
<keyword evidence="2" id="KW-1185">Reference proteome</keyword>
<dbReference type="Proteomes" id="UP000054721">
    <property type="component" value="Unassembled WGS sequence"/>
</dbReference>
<dbReference type="EMBL" id="JYDW01001794">
    <property type="protein sequence ID" value="KRZ46927.1"/>
    <property type="molecule type" value="Genomic_DNA"/>
</dbReference>
<comment type="caution">
    <text evidence="1">The sequence shown here is derived from an EMBL/GenBank/DDBJ whole genome shotgun (WGS) entry which is preliminary data.</text>
</comment>
<reference evidence="1 2" key="1">
    <citation type="submission" date="2015-05" db="EMBL/GenBank/DDBJ databases">
        <title>Evolution of Trichinella species and genotypes.</title>
        <authorList>
            <person name="Korhonen P.K."/>
            <person name="Edoardo P."/>
            <person name="Giuseppe L.R."/>
            <person name="Gasser R.B."/>
        </authorList>
    </citation>
    <scope>NUCLEOTIDE SEQUENCE [LARGE SCALE GENOMIC DNA]</scope>
    <source>
        <strain evidence="1">ISS10</strain>
    </source>
</reference>
<proteinExistence type="predicted"/>